<dbReference type="EMBL" id="KY270854">
    <property type="protein sequence ID" value="AQV03778.1"/>
    <property type="molecule type" value="mRNA"/>
</dbReference>
<evidence type="ECO:0000256" key="2">
    <source>
        <dbReference type="ARBA" id="ARBA00008098"/>
    </source>
</evidence>
<keyword evidence="3" id="KW-0964">Secreted</keyword>
<comment type="similarity">
    <text evidence="2">Belongs to the PBP/GOBP family.</text>
</comment>
<accession>A0A1S6PU99</accession>
<dbReference type="PANTHER" id="PTHR21364:SF2">
    <property type="entry name" value="GENERAL ODORANT-BINDING PROTEIN 19A"/>
    <property type="match status" value="1"/>
</dbReference>
<dbReference type="CDD" id="cd23992">
    <property type="entry name" value="PBP_GOBP"/>
    <property type="match status" value="1"/>
</dbReference>
<dbReference type="InterPro" id="IPR006170">
    <property type="entry name" value="PBP/GOBP"/>
</dbReference>
<feature type="signal peptide" evidence="4">
    <location>
        <begin position="1"/>
        <end position="22"/>
    </location>
</feature>
<gene>
    <name evidence="5" type="primary">OBP4</name>
</gene>
<evidence type="ECO:0000313" key="5">
    <source>
        <dbReference type="EMBL" id="AQV03778.1"/>
    </source>
</evidence>
<feature type="chain" id="PRO_5012593969" evidence="4">
    <location>
        <begin position="23"/>
        <end position="142"/>
    </location>
</feature>
<dbReference type="Gene3D" id="1.10.238.20">
    <property type="entry name" value="Pheromone/general odorant binding protein domain"/>
    <property type="match status" value="1"/>
</dbReference>
<name>A0A1S6PU99_9HYME</name>
<reference evidence="5" key="1">
    <citation type="journal article" date="2017" name="Front. Physiol.">
        <title>C-terminus Methionene Specifically Involved in Binding Corn Odorants to Odorant Binding Protein4 in Macrocentrus cingulum.</title>
        <authorList>
            <person name="Ahmed T."/>
            <person name="Zhang T."/>
            <person name="Wang Z."/>
            <person name="He K."/>
            <person name="Bai S."/>
        </authorList>
    </citation>
    <scope>NUCLEOTIDE SEQUENCE</scope>
</reference>
<organism evidence="5">
    <name type="scientific">Macrocentrus cingulum</name>
    <dbReference type="NCBI Taxonomy" id="535359"/>
    <lineage>
        <taxon>Eukaryota</taxon>
        <taxon>Metazoa</taxon>
        <taxon>Ecdysozoa</taxon>
        <taxon>Arthropoda</taxon>
        <taxon>Hexapoda</taxon>
        <taxon>Insecta</taxon>
        <taxon>Pterygota</taxon>
        <taxon>Neoptera</taxon>
        <taxon>Endopterygota</taxon>
        <taxon>Hymenoptera</taxon>
        <taxon>Apocrita</taxon>
        <taxon>Ichneumonoidea</taxon>
        <taxon>Braconidae</taxon>
        <taxon>Macrocentrinae</taxon>
        <taxon>Macrocentrus</taxon>
    </lineage>
</organism>
<protein>
    <submittedName>
        <fullName evidence="5">Odorant binding protein 4</fullName>
    </submittedName>
</protein>
<dbReference type="GO" id="GO:0005549">
    <property type="term" value="F:odorant binding"/>
    <property type="evidence" value="ECO:0007669"/>
    <property type="project" value="InterPro"/>
</dbReference>
<dbReference type="SUPFAM" id="SSF47565">
    <property type="entry name" value="Insect pheromone/odorant-binding proteins"/>
    <property type="match status" value="1"/>
</dbReference>
<dbReference type="SMART" id="SM00708">
    <property type="entry name" value="PhBP"/>
    <property type="match status" value="1"/>
</dbReference>
<sequence length="142" mass="15714">MSRIIVNCILLGVILQAGLISAKRPDFVTDEMVEMIKGDKDRCMAEHGTTEALIEQVNDGDIPNDRAITCYMYCLFESFSVIDEDGVLEADMLTGFFPEDIQAKGGPILSACATQDGADNCEKVYNIAKCVQSKMPEMWFMV</sequence>
<evidence type="ECO:0000256" key="4">
    <source>
        <dbReference type="SAM" id="SignalP"/>
    </source>
</evidence>
<dbReference type="FunFam" id="1.10.238.20:FF:000001">
    <property type="entry name" value="General odorant-binding protein lush"/>
    <property type="match status" value="1"/>
</dbReference>
<dbReference type="AlphaFoldDB" id="A0A1S6PU99"/>
<comment type="subcellular location">
    <subcellularLocation>
        <location evidence="1">Secreted</location>
    </subcellularLocation>
</comment>
<dbReference type="PANTHER" id="PTHR21364">
    <property type="entry name" value="GENERAL ODORANT-BINDING PROTEIN 19A"/>
    <property type="match status" value="1"/>
</dbReference>
<dbReference type="SMR" id="A0A1S6PU99"/>
<keyword evidence="4" id="KW-0732">Signal</keyword>
<proteinExistence type="evidence at transcript level"/>
<evidence type="ECO:0000256" key="3">
    <source>
        <dbReference type="ARBA" id="ARBA00022525"/>
    </source>
</evidence>
<dbReference type="InterPro" id="IPR036728">
    <property type="entry name" value="PBP_GOBP_sf"/>
</dbReference>
<dbReference type="GO" id="GO:0005576">
    <property type="term" value="C:extracellular region"/>
    <property type="evidence" value="ECO:0007669"/>
    <property type="project" value="UniProtKB-SubCell"/>
</dbReference>
<dbReference type="GO" id="GO:0007608">
    <property type="term" value="P:sensory perception of smell"/>
    <property type="evidence" value="ECO:0007669"/>
    <property type="project" value="UniProtKB-ARBA"/>
</dbReference>
<dbReference type="Pfam" id="PF01395">
    <property type="entry name" value="PBP_GOBP"/>
    <property type="match status" value="1"/>
</dbReference>
<evidence type="ECO:0000256" key="1">
    <source>
        <dbReference type="ARBA" id="ARBA00004613"/>
    </source>
</evidence>